<comment type="caution">
    <text evidence="3">The sequence shown here is derived from an EMBL/GenBank/DDBJ whole genome shotgun (WGS) entry which is preliminary data.</text>
</comment>
<evidence type="ECO:0000313" key="3">
    <source>
        <dbReference type="EMBL" id="GEU58281.1"/>
    </source>
</evidence>
<gene>
    <name evidence="3" type="ORF">Tci_030259</name>
</gene>
<feature type="compositionally biased region" description="Basic and acidic residues" evidence="2">
    <location>
        <begin position="465"/>
        <end position="488"/>
    </location>
</feature>
<feature type="coiled-coil region" evidence="1">
    <location>
        <begin position="209"/>
        <end position="243"/>
    </location>
</feature>
<keyword evidence="1" id="KW-0175">Coiled coil</keyword>
<evidence type="ECO:0000256" key="2">
    <source>
        <dbReference type="SAM" id="MobiDB-lite"/>
    </source>
</evidence>
<dbReference type="EMBL" id="BKCJ010003975">
    <property type="protein sequence ID" value="GEU58281.1"/>
    <property type="molecule type" value="Genomic_DNA"/>
</dbReference>
<reference evidence="3" key="1">
    <citation type="journal article" date="2019" name="Sci. Rep.">
        <title>Draft genome of Tanacetum cinerariifolium, the natural source of mosquito coil.</title>
        <authorList>
            <person name="Yamashiro T."/>
            <person name="Shiraishi A."/>
            <person name="Satake H."/>
            <person name="Nakayama K."/>
        </authorList>
    </citation>
    <scope>NUCLEOTIDE SEQUENCE</scope>
</reference>
<organism evidence="3">
    <name type="scientific">Tanacetum cinerariifolium</name>
    <name type="common">Dalmatian daisy</name>
    <name type="synonym">Chrysanthemum cinerariifolium</name>
    <dbReference type="NCBI Taxonomy" id="118510"/>
    <lineage>
        <taxon>Eukaryota</taxon>
        <taxon>Viridiplantae</taxon>
        <taxon>Streptophyta</taxon>
        <taxon>Embryophyta</taxon>
        <taxon>Tracheophyta</taxon>
        <taxon>Spermatophyta</taxon>
        <taxon>Magnoliopsida</taxon>
        <taxon>eudicotyledons</taxon>
        <taxon>Gunneridae</taxon>
        <taxon>Pentapetalae</taxon>
        <taxon>asterids</taxon>
        <taxon>campanulids</taxon>
        <taxon>Asterales</taxon>
        <taxon>Asteraceae</taxon>
        <taxon>Asteroideae</taxon>
        <taxon>Anthemideae</taxon>
        <taxon>Anthemidinae</taxon>
        <taxon>Tanacetum</taxon>
    </lineage>
</organism>
<feature type="compositionally biased region" description="Basic and acidic residues" evidence="2">
    <location>
        <begin position="148"/>
        <end position="162"/>
    </location>
</feature>
<feature type="region of interest" description="Disordered" evidence="2">
    <location>
        <begin position="454"/>
        <end position="488"/>
    </location>
</feature>
<protein>
    <submittedName>
        <fullName evidence="3">Uncharacterized protein</fullName>
    </submittedName>
</protein>
<feature type="region of interest" description="Disordered" evidence="2">
    <location>
        <begin position="78"/>
        <end position="105"/>
    </location>
</feature>
<feature type="compositionally biased region" description="Polar residues" evidence="2">
    <location>
        <begin position="78"/>
        <end position="95"/>
    </location>
</feature>
<proteinExistence type="predicted"/>
<feature type="region of interest" description="Disordered" evidence="2">
    <location>
        <begin position="124"/>
        <end position="162"/>
    </location>
</feature>
<accession>A0A6L2L8Y5</accession>
<evidence type="ECO:0000256" key="1">
    <source>
        <dbReference type="SAM" id="Coils"/>
    </source>
</evidence>
<sequence length="601" mass="68974">MIFDSMLRNLDNVFDKFLMYPRFIQTFFDKQLDGLPTHKEKYNVSFHTKKDFANMKRIGKGFFGKETPLFPTMVGPNQEQMCKGSAQPTDTQQIPTIDMPPPKLKNLGILRERPLSLEVERDSGNIAMTKTKAKSNESSTQGTSLGDGPRRQDTMEDTSAHTRYERVSKISSDSLLAGVNTRQSNEDSLKHIELMKICTTLQKIFLDQKDELKRTKTAQQTKIDGLERRVKKLEKKHRSRTHKLKRLYKVGLTSKVISSFNDEDLDKEDTSKQGRIDEIDADEEITLVSTHVDVSSQDNIVQDEGLEDVGEVVTTAKMIIDVVVDAAQVTTAIADIPVSAAETLVTTALTVTVESTKTNVELLHNNIGFRTKVKGREKRKFFAVKRNEEKRNRPPTKAQQRILMCAYLKTMDRWKPKALKNKSFDEIQELFDKAMKRINTFVDFRTELVEESIKKDEAETTQESSSKREGGKLKQERSKKQNVEDDKASEELKQCLEIIPDDGDTLTIDATPLSSKSPTIVDYKIYKKGKKTYFQIFKADGNSRMYLTFSKLLKNFDKEDLEVLWRLVKDRFIKTTQVDHMDSFLIHNLKTMFEHHVKDNV</sequence>
<name>A0A6L2L8Y5_TANCI</name>
<dbReference type="AlphaFoldDB" id="A0A6L2L8Y5"/>